<dbReference type="GO" id="GO:0046872">
    <property type="term" value="F:metal ion binding"/>
    <property type="evidence" value="ECO:0007669"/>
    <property type="project" value="UniProtKB-KW"/>
</dbReference>
<keyword evidence="6" id="KW-0411">Iron-sulfur</keyword>
<dbReference type="Proteomes" id="UP000297597">
    <property type="component" value="Unassembled WGS sequence"/>
</dbReference>
<dbReference type="PROSITE" id="PS51918">
    <property type="entry name" value="RADICAL_SAM"/>
    <property type="match status" value="1"/>
</dbReference>
<reference evidence="8 9" key="1">
    <citation type="journal article" date="2018" name="Environ. Microbiol.">
        <title>Novel energy conservation strategies and behaviour of Pelotomaculum schinkii driving syntrophic propionate catabolism.</title>
        <authorList>
            <person name="Hidalgo-Ahumada C.A.P."/>
            <person name="Nobu M.K."/>
            <person name="Narihiro T."/>
            <person name="Tamaki H."/>
            <person name="Liu W.T."/>
            <person name="Kamagata Y."/>
            <person name="Stams A.J.M."/>
            <person name="Imachi H."/>
            <person name="Sousa D.Z."/>
        </authorList>
    </citation>
    <scope>NUCLEOTIDE SEQUENCE [LARGE SCALE GENOMIC DNA]</scope>
    <source>
        <strain evidence="8 9">MGP</strain>
    </source>
</reference>
<comment type="cofactor">
    <cofactor evidence="1">
        <name>[4Fe-4S] cluster</name>
        <dbReference type="ChEBI" id="CHEBI:49883"/>
    </cofactor>
</comment>
<protein>
    <submittedName>
        <fullName evidence="8">Anaerobic sulfatase-maturating enzyme</fullName>
        <ecNumber evidence="8">1.1.99.-</ecNumber>
    </submittedName>
</protein>
<evidence type="ECO:0000256" key="6">
    <source>
        <dbReference type="ARBA" id="ARBA00023014"/>
    </source>
</evidence>
<dbReference type="Gene3D" id="3.20.20.70">
    <property type="entry name" value="Aldolase class I"/>
    <property type="match status" value="1"/>
</dbReference>
<keyword evidence="2" id="KW-0004">4Fe-4S</keyword>
<dbReference type="Pfam" id="PF04055">
    <property type="entry name" value="Radical_SAM"/>
    <property type="match status" value="1"/>
</dbReference>
<organism evidence="8 9">
    <name type="scientific">Pelotomaculum propionicicum</name>
    <dbReference type="NCBI Taxonomy" id="258475"/>
    <lineage>
        <taxon>Bacteria</taxon>
        <taxon>Bacillati</taxon>
        <taxon>Bacillota</taxon>
        <taxon>Clostridia</taxon>
        <taxon>Eubacteriales</taxon>
        <taxon>Desulfotomaculaceae</taxon>
        <taxon>Pelotomaculum</taxon>
    </lineage>
</organism>
<evidence type="ECO:0000256" key="4">
    <source>
        <dbReference type="ARBA" id="ARBA00022723"/>
    </source>
</evidence>
<proteinExistence type="predicted"/>
<dbReference type="PANTHER" id="PTHR43787">
    <property type="entry name" value="FEMO COFACTOR BIOSYNTHESIS PROTEIN NIFB-RELATED"/>
    <property type="match status" value="1"/>
</dbReference>
<dbReference type="RefSeq" id="WP_243119694.1">
    <property type="nucleotide sequence ID" value="NZ_QFFZ01000003.1"/>
</dbReference>
<dbReference type="NCBIfam" id="TIGR04085">
    <property type="entry name" value="rSAM_more_4Fe4S"/>
    <property type="match status" value="1"/>
</dbReference>
<dbReference type="SFLD" id="SFLDG01386">
    <property type="entry name" value="main_SPASM_domain-containing"/>
    <property type="match status" value="1"/>
</dbReference>
<evidence type="ECO:0000313" key="8">
    <source>
        <dbReference type="EMBL" id="TEB13172.1"/>
    </source>
</evidence>
<accession>A0A4Y7RWV6</accession>
<evidence type="ECO:0000256" key="3">
    <source>
        <dbReference type="ARBA" id="ARBA00022691"/>
    </source>
</evidence>
<feature type="domain" description="Radical SAM core" evidence="7">
    <location>
        <begin position="79"/>
        <end position="322"/>
    </location>
</feature>
<evidence type="ECO:0000313" key="9">
    <source>
        <dbReference type="Proteomes" id="UP000297597"/>
    </source>
</evidence>
<dbReference type="InterPro" id="IPR023885">
    <property type="entry name" value="4Fe4S-binding_SPASM_dom"/>
</dbReference>
<evidence type="ECO:0000256" key="1">
    <source>
        <dbReference type="ARBA" id="ARBA00001966"/>
    </source>
</evidence>
<name>A0A4Y7RWV6_9FIRM</name>
<dbReference type="InterPro" id="IPR013785">
    <property type="entry name" value="Aldolase_TIM"/>
</dbReference>
<sequence>MKPSMYNFIWPADDPAKVMVFNSLTTALAEVKKTHLDLLDLPRFDYDTLPDPARRFADALKQGGFVLDDEADELKILKFAYNSNKYDRLGIGFTVAPTLRCNFACAYCYEQAGENEKRDGQNAFMPENVREELLRFIEQAAKTVKGVHITWYGGEPLLGQEIIFDLSQKIIAVIEENKISYSAGMITNGYLLAEDPDLVRKLNDSRINSFQITLDGPPDVHNSRRMLRGGNGPTFDRVLEGVKLLAANEMEVSLRINVDRSNMENALKVLDILEENNLKDISIHLGHVAADTEGCKSIESSCASMEEFTALNQTFRETLRQRGFKEGQTPHYPRIAHACGANRMNAFVLDPDGDMYKCWSEIGDKPARIGNIAGFRQRGKSERMREIRWLTWEPFEYADCLACKVLPICMGGCGYRAMFVSKDRPACVEWKYSLEHYVQARYRREKNLKTEPKKS</sequence>
<dbReference type="InterPro" id="IPR058240">
    <property type="entry name" value="rSAM_sf"/>
</dbReference>
<gene>
    <name evidence="8" type="primary">chuR</name>
    <name evidence="8" type="ORF">Pmgp_00468</name>
</gene>
<dbReference type="CDD" id="cd01335">
    <property type="entry name" value="Radical_SAM"/>
    <property type="match status" value="1"/>
</dbReference>
<evidence type="ECO:0000259" key="7">
    <source>
        <dbReference type="PROSITE" id="PS51918"/>
    </source>
</evidence>
<keyword evidence="9" id="KW-1185">Reference proteome</keyword>
<dbReference type="AlphaFoldDB" id="A0A4Y7RWV6"/>
<dbReference type="SUPFAM" id="SSF102114">
    <property type="entry name" value="Radical SAM enzymes"/>
    <property type="match status" value="1"/>
</dbReference>
<keyword evidence="3" id="KW-0949">S-adenosyl-L-methionine</keyword>
<dbReference type="SFLD" id="SFLDS00029">
    <property type="entry name" value="Radical_SAM"/>
    <property type="match status" value="1"/>
</dbReference>
<dbReference type="UniPathway" id="UPA00782"/>
<evidence type="ECO:0000256" key="5">
    <source>
        <dbReference type="ARBA" id="ARBA00023004"/>
    </source>
</evidence>
<dbReference type="EC" id="1.1.99.-" evidence="8"/>
<dbReference type="EMBL" id="QFFZ01000003">
    <property type="protein sequence ID" value="TEB13172.1"/>
    <property type="molecule type" value="Genomic_DNA"/>
</dbReference>
<comment type="caution">
    <text evidence="8">The sequence shown here is derived from an EMBL/GenBank/DDBJ whole genome shotgun (WGS) entry which is preliminary data.</text>
</comment>
<keyword evidence="5" id="KW-0408">Iron</keyword>
<dbReference type="SFLD" id="SFLDG01067">
    <property type="entry name" value="SPASM/twitch_domain_containing"/>
    <property type="match status" value="1"/>
</dbReference>
<keyword evidence="4" id="KW-0479">Metal-binding</keyword>
<keyword evidence="8" id="KW-0560">Oxidoreductase</keyword>
<dbReference type="GO" id="GO:0051539">
    <property type="term" value="F:4 iron, 4 sulfur cluster binding"/>
    <property type="evidence" value="ECO:0007669"/>
    <property type="project" value="UniProtKB-KW"/>
</dbReference>
<evidence type="ECO:0000256" key="2">
    <source>
        <dbReference type="ARBA" id="ARBA00022485"/>
    </source>
</evidence>
<dbReference type="GO" id="GO:0016491">
    <property type="term" value="F:oxidoreductase activity"/>
    <property type="evidence" value="ECO:0007669"/>
    <property type="project" value="UniProtKB-KW"/>
</dbReference>
<dbReference type="PANTHER" id="PTHR43787:SF3">
    <property type="entry name" value="ARYLSULFATASE REGULATORY PROTEIN"/>
    <property type="match status" value="1"/>
</dbReference>
<dbReference type="InterPro" id="IPR007197">
    <property type="entry name" value="rSAM"/>
</dbReference>